<dbReference type="Gene3D" id="3.90.1150.10">
    <property type="entry name" value="Aspartate Aminotransferase, domain 1"/>
    <property type="match status" value="1"/>
</dbReference>
<organism evidence="10 11">
    <name type="scientific">Streptomyces cellostaticus</name>
    <dbReference type="NCBI Taxonomy" id="67285"/>
    <lineage>
        <taxon>Bacteria</taxon>
        <taxon>Bacillati</taxon>
        <taxon>Actinomycetota</taxon>
        <taxon>Actinomycetes</taxon>
        <taxon>Kitasatosporales</taxon>
        <taxon>Streptomycetaceae</taxon>
        <taxon>Streptomyces</taxon>
    </lineage>
</organism>
<protein>
    <submittedName>
        <fullName evidence="10">Cysteine desulfurase</fullName>
    </submittedName>
</protein>
<dbReference type="Gene3D" id="3.30.110.40">
    <property type="entry name" value="TusA-like domain"/>
    <property type="match status" value="1"/>
</dbReference>
<evidence type="ECO:0000256" key="1">
    <source>
        <dbReference type="ARBA" id="ARBA00001933"/>
    </source>
</evidence>
<dbReference type="InterPro" id="IPR036868">
    <property type="entry name" value="TusA-like_sf"/>
</dbReference>
<gene>
    <name evidence="10" type="ORF">AQI88_05810</name>
</gene>
<accession>A0A101NR97</accession>
<evidence type="ECO:0000256" key="2">
    <source>
        <dbReference type="ARBA" id="ARBA00006490"/>
    </source>
</evidence>
<dbReference type="SUPFAM" id="SSF64307">
    <property type="entry name" value="SirA-like"/>
    <property type="match status" value="1"/>
</dbReference>
<dbReference type="EMBL" id="LMWL01000008">
    <property type="protein sequence ID" value="KUM97737.1"/>
    <property type="molecule type" value="Genomic_DNA"/>
</dbReference>
<keyword evidence="6" id="KW-0408">Iron</keyword>
<dbReference type="InterPro" id="IPR000192">
    <property type="entry name" value="Aminotrans_V_dom"/>
</dbReference>
<comment type="catalytic activity">
    <reaction evidence="8">
        <text>(sulfur carrier)-H + L-cysteine = (sulfur carrier)-SH + L-alanine</text>
        <dbReference type="Rhea" id="RHEA:43892"/>
        <dbReference type="Rhea" id="RHEA-COMP:14737"/>
        <dbReference type="Rhea" id="RHEA-COMP:14739"/>
        <dbReference type="ChEBI" id="CHEBI:29917"/>
        <dbReference type="ChEBI" id="CHEBI:35235"/>
        <dbReference type="ChEBI" id="CHEBI:57972"/>
        <dbReference type="ChEBI" id="CHEBI:64428"/>
        <dbReference type="EC" id="2.8.1.7"/>
    </reaction>
</comment>
<reference evidence="10 11" key="1">
    <citation type="submission" date="2015-10" db="EMBL/GenBank/DDBJ databases">
        <title>Draft genome sequence of Streptomyces cellostaticus DSM 40189, type strain for the species Streptomyces cellostaticus.</title>
        <authorList>
            <person name="Ruckert C."/>
            <person name="Winkler A."/>
            <person name="Kalinowski J."/>
            <person name="Kampfer P."/>
            <person name="Glaeser S."/>
        </authorList>
    </citation>
    <scope>NUCLEOTIDE SEQUENCE [LARGE SCALE GENOMIC DNA]</scope>
    <source>
        <strain evidence="10 11">DSM 40189</strain>
    </source>
</reference>
<evidence type="ECO:0000313" key="11">
    <source>
        <dbReference type="Proteomes" id="UP000054241"/>
    </source>
</evidence>
<feature type="domain" description="UPF0033" evidence="9">
    <location>
        <begin position="389"/>
        <end position="413"/>
    </location>
</feature>
<dbReference type="RefSeq" id="WP_066992863.1">
    <property type="nucleotide sequence ID" value="NZ_BNDU01000006.1"/>
</dbReference>
<keyword evidence="4" id="KW-0479">Metal-binding</keyword>
<comment type="cofactor">
    <cofactor evidence="1">
        <name>pyridoxal 5'-phosphate</name>
        <dbReference type="ChEBI" id="CHEBI:597326"/>
    </cofactor>
</comment>
<dbReference type="PANTHER" id="PTHR11601">
    <property type="entry name" value="CYSTEINE DESULFURYLASE FAMILY MEMBER"/>
    <property type="match status" value="1"/>
</dbReference>
<dbReference type="InterPro" id="IPR015421">
    <property type="entry name" value="PyrdxlP-dep_Trfase_major"/>
</dbReference>
<name>A0A101NR97_9ACTN</name>
<evidence type="ECO:0000256" key="3">
    <source>
        <dbReference type="ARBA" id="ARBA00022679"/>
    </source>
</evidence>
<keyword evidence="5" id="KW-0663">Pyridoxal phosphate</keyword>
<evidence type="ECO:0000259" key="9">
    <source>
        <dbReference type="PROSITE" id="PS01148"/>
    </source>
</evidence>
<evidence type="ECO:0000256" key="7">
    <source>
        <dbReference type="ARBA" id="ARBA00023014"/>
    </source>
</evidence>
<proteinExistence type="inferred from homology"/>
<dbReference type="Pfam" id="PF01206">
    <property type="entry name" value="TusA"/>
    <property type="match status" value="1"/>
</dbReference>
<dbReference type="GO" id="GO:0046872">
    <property type="term" value="F:metal ion binding"/>
    <property type="evidence" value="ECO:0007669"/>
    <property type="project" value="UniProtKB-KW"/>
</dbReference>
<evidence type="ECO:0000256" key="6">
    <source>
        <dbReference type="ARBA" id="ARBA00023004"/>
    </source>
</evidence>
<keyword evidence="11" id="KW-1185">Reference proteome</keyword>
<comment type="caution">
    <text evidence="10">The sequence shown here is derived from an EMBL/GenBank/DDBJ whole genome shotgun (WGS) entry which is preliminary data.</text>
</comment>
<dbReference type="CDD" id="cd00291">
    <property type="entry name" value="SirA_YedF_YeeD"/>
    <property type="match status" value="1"/>
</dbReference>
<dbReference type="PANTHER" id="PTHR11601:SF34">
    <property type="entry name" value="CYSTEINE DESULFURASE"/>
    <property type="match status" value="1"/>
</dbReference>
<dbReference type="PROSITE" id="PS01148">
    <property type="entry name" value="UPF0033"/>
    <property type="match status" value="1"/>
</dbReference>
<dbReference type="Pfam" id="PF00266">
    <property type="entry name" value="Aminotran_5"/>
    <property type="match status" value="1"/>
</dbReference>
<evidence type="ECO:0000313" key="10">
    <source>
        <dbReference type="EMBL" id="KUM97737.1"/>
    </source>
</evidence>
<dbReference type="InterPro" id="IPR015422">
    <property type="entry name" value="PyrdxlP-dep_Trfase_small"/>
</dbReference>
<dbReference type="OrthoDB" id="9808002at2"/>
<dbReference type="GO" id="GO:0051536">
    <property type="term" value="F:iron-sulfur cluster binding"/>
    <property type="evidence" value="ECO:0007669"/>
    <property type="project" value="UniProtKB-KW"/>
</dbReference>
<dbReference type="InterPro" id="IPR015424">
    <property type="entry name" value="PyrdxlP-dep_Trfase"/>
</dbReference>
<sequence length="458" mass="48004">MSYFDAASAAPLHPVARQALLASLDEGWADPARLYREGRKARMLLDAAREAVAEAVGCRADEVVFTSSGTRAVHTGVAGALAGRRRVGRHLIVSAVEHSSVLHSAEAFEAEGGAVSRVAVNRAGAVDASAYAAALRQDTALACLQSANHEVGTVQPVAQVAEVCRAAGVPLLVDAAQSLGWGPVEGDWSLLAASAHKWGGPSGVGLLVVRKGVRFAAQGPVDERESGRAPGFENLPAIVAAVASLRAVRAEAAEEGVRLRELTERIRVRVPELVPDVEVVGDAERRLPGIVTFSCLYVDGEALLHELDREGFSVSSGSSCTSSTLTPSHVLKAMGVLSEGNVRVSLPPGVAEEDVERFLDVLPGTVAGVREKLGAPAPATVVQAQELVVDSLGKRCPIPVIELAKVFGEVPVGGTVRVLSDDEAARLDIPAWCEMRGQEYVGEEPAERGTAYVVRRVS</sequence>
<evidence type="ECO:0000256" key="8">
    <source>
        <dbReference type="ARBA" id="ARBA00050776"/>
    </source>
</evidence>
<dbReference type="InterPro" id="IPR016454">
    <property type="entry name" value="Cysteine_dSase"/>
</dbReference>
<evidence type="ECO:0000256" key="5">
    <source>
        <dbReference type="ARBA" id="ARBA00022898"/>
    </source>
</evidence>
<comment type="similarity">
    <text evidence="2">Belongs to the class-V pyridoxal-phosphate-dependent aminotransferase family. NifS/IscS subfamily.</text>
</comment>
<dbReference type="Gene3D" id="3.40.640.10">
    <property type="entry name" value="Type I PLP-dependent aspartate aminotransferase-like (Major domain)"/>
    <property type="match status" value="1"/>
</dbReference>
<dbReference type="PIRSF" id="PIRSF005572">
    <property type="entry name" value="NifS"/>
    <property type="match status" value="1"/>
</dbReference>
<dbReference type="STRING" id="67285.AQI88_05810"/>
<dbReference type="Proteomes" id="UP000054241">
    <property type="component" value="Unassembled WGS sequence"/>
</dbReference>
<dbReference type="GO" id="GO:0031071">
    <property type="term" value="F:cysteine desulfurase activity"/>
    <property type="evidence" value="ECO:0007669"/>
    <property type="project" value="UniProtKB-EC"/>
</dbReference>
<keyword evidence="3" id="KW-0808">Transferase</keyword>
<evidence type="ECO:0000256" key="4">
    <source>
        <dbReference type="ARBA" id="ARBA00022723"/>
    </source>
</evidence>
<dbReference type="SUPFAM" id="SSF53383">
    <property type="entry name" value="PLP-dependent transferases"/>
    <property type="match status" value="1"/>
</dbReference>
<dbReference type="InterPro" id="IPR001455">
    <property type="entry name" value="TusA-like"/>
</dbReference>
<dbReference type="AlphaFoldDB" id="A0A101NR97"/>
<keyword evidence="7" id="KW-0411">Iron-sulfur</keyword>